<dbReference type="WBParaSite" id="BXY_0516400.1">
    <property type="protein sequence ID" value="BXY_0516400.1"/>
    <property type="gene ID" value="BXY_0516400"/>
</dbReference>
<sequence length="340" mass="38615">MKPFCRKVFSLYGLQKFFRKKSVSPAPENISINPSGVFELALFHNALDFYKGLNRDTKVLLVTVDFRSGSCSISLPHDDSTPIDCQIEQRKMPFGIEVRFRRYKEVEFVEVSSKELGIFEVVNKTLPLVQAVEVTGDGLKVANFEIDHNARLPILRNVKFGMGDFIEFDFTTAYDFTTFYLNGRCRDTIPLQILVEPRNNVITLNAYNKTEWGEEINALHITELDTKYIMRLVNMPQGIFVYIDGENVHTFKHRTKYPYKDYVELYSDPWRGSINRITYGSGAPQKSDHQRLPRLRGRLLAPALSGSGSEPGARAGAGNFGYGSGSRAQSRSQVSQRSKK</sequence>
<organism evidence="5 6">
    <name type="scientific">Bursaphelenchus xylophilus</name>
    <name type="common">Pinewood nematode worm</name>
    <name type="synonym">Aphelenchoides xylophilus</name>
    <dbReference type="NCBI Taxonomy" id="6326"/>
    <lineage>
        <taxon>Eukaryota</taxon>
        <taxon>Metazoa</taxon>
        <taxon>Ecdysozoa</taxon>
        <taxon>Nematoda</taxon>
        <taxon>Chromadorea</taxon>
        <taxon>Rhabditida</taxon>
        <taxon>Tylenchina</taxon>
        <taxon>Tylenchomorpha</taxon>
        <taxon>Aphelenchoidea</taxon>
        <taxon>Aphelenchoididae</taxon>
        <taxon>Bursaphelenchus</taxon>
    </lineage>
</organism>
<dbReference type="Proteomes" id="UP000095284">
    <property type="component" value="Unplaced"/>
</dbReference>
<feature type="compositionally biased region" description="Low complexity" evidence="3">
    <location>
        <begin position="325"/>
        <end position="340"/>
    </location>
</feature>
<evidence type="ECO:0000313" key="5">
    <source>
        <dbReference type="Proteomes" id="UP000095284"/>
    </source>
</evidence>
<dbReference type="Gene3D" id="2.60.120.200">
    <property type="match status" value="1"/>
</dbReference>
<evidence type="ECO:0000256" key="1">
    <source>
        <dbReference type="ARBA" id="ARBA00022734"/>
    </source>
</evidence>
<dbReference type="PROSITE" id="PS51304">
    <property type="entry name" value="GALECTIN"/>
    <property type="match status" value="1"/>
</dbReference>
<reference evidence="6" key="1">
    <citation type="submission" date="2016-11" db="UniProtKB">
        <authorList>
            <consortium name="WormBaseParasite"/>
        </authorList>
    </citation>
    <scope>IDENTIFICATION</scope>
</reference>
<evidence type="ECO:0000259" key="4">
    <source>
        <dbReference type="PROSITE" id="PS51304"/>
    </source>
</evidence>
<evidence type="ECO:0000256" key="2">
    <source>
        <dbReference type="RuleBase" id="RU102079"/>
    </source>
</evidence>
<name>A0A1I7RWQ1_BURXY</name>
<dbReference type="SUPFAM" id="SSF49899">
    <property type="entry name" value="Concanavalin A-like lectins/glucanases"/>
    <property type="match status" value="1"/>
</dbReference>
<evidence type="ECO:0000313" key="6">
    <source>
        <dbReference type="WBParaSite" id="BXY_0516400.1"/>
    </source>
</evidence>
<accession>A0A1I7RWQ1</accession>
<feature type="region of interest" description="Disordered" evidence="3">
    <location>
        <begin position="300"/>
        <end position="340"/>
    </location>
</feature>
<keyword evidence="1 2" id="KW-0430">Lectin</keyword>
<dbReference type="Pfam" id="PF00337">
    <property type="entry name" value="Gal-bind_lectin"/>
    <property type="match status" value="1"/>
</dbReference>
<proteinExistence type="predicted"/>
<evidence type="ECO:0000256" key="3">
    <source>
        <dbReference type="SAM" id="MobiDB-lite"/>
    </source>
</evidence>
<protein>
    <recommendedName>
        <fullName evidence="2">Galectin</fullName>
    </recommendedName>
</protein>
<dbReference type="InterPro" id="IPR001079">
    <property type="entry name" value="Galectin_CRD"/>
</dbReference>
<dbReference type="AlphaFoldDB" id="A0A1I7RWQ1"/>
<feature type="domain" description="Galectin" evidence="4">
    <location>
        <begin position="118"/>
        <end position="280"/>
    </location>
</feature>
<dbReference type="GO" id="GO:0030246">
    <property type="term" value="F:carbohydrate binding"/>
    <property type="evidence" value="ECO:0007669"/>
    <property type="project" value="UniProtKB-UniRule"/>
</dbReference>
<dbReference type="InterPro" id="IPR013320">
    <property type="entry name" value="ConA-like_dom_sf"/>
</dbReference>